<dbReference type="HOGENOM" id="CLU_024810_0_0_1"/>
<dbReference type="GO" id="GO:0007189">
    <property type="term" value="P:adenylate cyclase-activating G protein-coupled receptor signaling pathway"/>
    <property type="evidence" value="ECO:0007669"/>
    <property type="project" value="TreeGrafter"/>
</dbReference>
<dbReference type="GO" id="GO:0005886">
    <property type="term" value="C:plasma membrane"/>
    <property type="evidence" value="ECO:0007669"/>
    <property type="project" value="TreeGrafter"/>
</dbReference>
<dbReference type="GO" id="GO:0004930">
    <property type="term" value="F:G protein-coupled receptor activity"/>
    <property type="evidence" value="ECO:0007669"/>
    <property type="project" value="InterPro"/>
</dbReference>
<name>J3PAR6_GAET3</name>
<dbReference type="Pfam" id="PF00002">
    <property type="entry name" value="7tm_2"/>
    <property type="match status" value="1"/>
</dbReference>
<reference evidence="8" key="3">
    <citation type="submission" date="2010-09" db="EMBL/GenBank/DDBJ databases">
        <title>Annotation of Gaeumannomyces graminis var. tritici R3-111a-1.</title>
        <authorList>
            <consortium name="The Broad Institute Genome Sequencing Platform"/>
            <person name="Ma L.-J."/>
            <person name="Dead R."/>
            <person name="Young S.K."/>
            <person name="Zeng Q."/>
            <person name="Gargeya S."/>
            <person name="Fitzgerald M."/>
            <person name="Haas B."/>
            <person name="Abouelleil A."/>
            <person name="Alvarado L."/>
            <person name="Arachchi H.M."/>
            <person name="Berlin A."/>
            <person name="Brown A."/>
            <person name="Chapman S.B."/>
            <person name="Chen Z."/>
            <person name="Dunbar C."/>
            <person name="Freedman E."/>
            <person name="Gearin G."/>
            <person name="Gellesch M."/>
            <person name="Goldberg J."/>
            <person name="Griggs A."/>
            <person name="Gujja S."/>
            <person name="Heiman D."/>
            <person name="Howarth C."/>
            <person name="Larson L."/>
            <person name="Lui A."/>
            <person name="MacDonald P.J.P."/>
            <person name="Mehta T."/>
            <person name="Montmayeur A."/>
            <person name="Murphy C."/>
            <person name="Neiman D."/>
            <person name="Pearson M."/>
            <person name="Priest M."/>
            <person name="Roberts A."/>
            <person name="Saif S."/>
            <person name="Shea T."/>
            <person name="Shenoy N."/>
            <person name="Sisk P."/>
            <person name="Stolte C."/>
            <person name="Sykes S."/>
            <person name="Yandava C."/>
            <person name="Wortman J."/>
            <person name="Nusbaum C."/>
            <person name="Birren B."/>
        </authorList>
    </citation>
    <scope>NUCLEOTIDE SEQUENCE</scope>
    <source>
        <strain evidence="8">R3-111a-1</strain>
    </source>
</reference>
<evidence type="ECO:0000256" key="3">
    <source>
        <dbReference type="ARBA" id="ARBA00022989"/>
    </source>
</evidence>
<protein>
    <submittedName>
        <fullName evidence="8">G-protein coupled receptor</fullName>
    </submittedName>
</protein>
<evidence type="ECO:0000256" key="6">
    <source>
        <dbReference type="SAM" id="Phobius"/>
    </source>
</evidence>
<comment type="subcellular location">
    <subcellularLocation>
        <location evidence="1">Membrane</location>
        <topology evidence="1">Multi-pass membrane protein</topology>
    </subcellularLocation>
</comment>
<feature type="transmembrane region" description="Helical" evidence="6">
    <location>
        <begin position="181"/>
        <end position="204"/>
    </location>
</feature>
<evidence type="ECO:0000313" key="10">
    <source>
        <dbReference type="Proteomes" id="UP000006039"/>
    </source>
</evidence>
<dbReference type="eggNOG" id="ENOG502QTGV">
    <property type="taxonomic scope" value="Eukaryota"/>
</dbReference>
<keyword evidence="10" id="KW-1185">Reference proteome</keyword>
<feature type="transmembrane region" description="Helical" evidence="6">
    <location>
        <begin position="447"/>
        <end position="467"/>
    </location>
</feature>
<reference evidence="10" key="1">
    <citation type="submission" date="2010-07" db="EMBL/GenBank/DDBJ databases">
        <title>The genome sequence of Gaeumannomyces graminis var. tritici strain R3-111a-1.</title>
        <authorList>
            <consortium name="The Broad Institute Genome Sequencing Platform"/>
            <person name="Ma L.-J."/>
            <person name="Dead R."/>
            <person name="Young S."/>
            <person name="Zeng Q."/>
            <person name="Koehrsen M."/>
            <person name="Alvarado L."/>
            <person name="Berlin A."/>
            <person name="Chapman S.B."/>
            <person name="Chen Z."/>
            <person name="Freedman E."/>
            <person name="Gellesch M."/>
            <person name="Goldberg J."/>
            <person name="Griggs A."/>
            <person name="Gujja S."/>
            <person name="Heilman E.R."/>
            <person name="Heiman D."/>
            <person name="Hepburn T."/>
            <person name="Howarth C."/>
            <person name="Jen D."/>
            <person name="Larson L."/>
            <person name="Mehta T."/>
            <person name="Neiman D."/>
            <person name="Pearson M."/>
            <person name="Roberts A."/>
            <person name="Saif S."/>
            <person name="Shea T."/>
            <person name="Shenoy N."/>
            <person name="Sisk P."/>
            <person name="Stolte C."/>
            <person name="Sykes S."/>
            <person name="Walk T."/>
            <person name="White J."/>
            <person name="Yandava C."/>
            <person name="Haas B."/>
            <person name="Nusbaum C."/>
            <person name="Birren B."/>
        </authorList>
    </citation>
    <scope>NUCLEOTIDE SEQUENCE [LARGE SCALE GENOMIC DNA]</scope>
    <source>
        <strain evidence="10">R3-111a-1</strain>
    </source>
</reference>
<reference evidence="9" key="4">
    <citation type="journal article" date="2015" name="G3 (Bethesda)">
        <title>Genome sequences of three phytopathogenic species of the Magnaporthaceae family of fungi.</title>
        <authorList>
            <person name="Okagaki L.H."/>
            <person name="Nunes C.C."/>
            <person name="Sailsbery J."/>
            <person name="Clay B."/>
            <person name="Brown D."/>
            <person name="John T."/>
            <person name="Oh Y."/>
            <person name="Young N."/>
            <person name="Fitzgerald M."/>
            <person name="Haas B.J."/>
            <person name="Zeng Q."/>
            <person name="Young S."/>
            <person name="Adiconis X."/>
            <person name="Fan L."/>
            <person name="Levin J.Z."/>
            <person name="Mitchell T.K."/>
            <person name="Okubara P.A."/>
            <person name="Farman M.L."/>
            <person name="Kohn L.M."/>
            <person name="Birren B."/>
            <person name="Ma L.-J."/>
            <person name="Dean R.A."/>
        </authorList>
    </citation>
    <scope>NUCLEOTIDE SEQUENCE</scope>
    <source>
        <strain evidence="9">R3-111a-1</strain>
    </source>
</reference>
<feature type="transmembrane region" description="Helical" evidence="6">
    <location>
        <begin position="131"/>
        <end position="153"/>
    </location>
</feature>
<proteinExistence type="predicted"/>
<feature type="transmembrane region" description="Helical" evidence="6">
    <location>
        <begin position="59"/>
        <end position="77"/>
    </location>
</feature>
<evidence type="ECO:0000313" key="9">
    <source>
        <dbReference type="EnsemblFungi" id="EJT71332"/>
    </source>
</evidence>
<dbReference type="GeneID" id="20351049"/>
<dbReference type="PROSITE" id="PS50261">
    <property type="entry name" value="G_PROTEIN_RECEP_F2_4"/>
    <property type="match status" value="1"/>
</dbReference>
<dbReference type="GO" id="GO:0007166">
    <property type="term" value="P:cell surface receptor signaling pathway"/>
    <property type="evidence" value="ECO:0007669"/>
    <property type="project" value="InterPro"/>
</dbReference>
<dbReference type="InterPro" id="IPR000832">
    <property type="entry name" value="GPCR_2_secretin-like"/>
</dbReference>
<feature type="compositionally biased region" description="Polar residues" evidence="5">
    <location>
        <begin position="572"/>
        <end position="582"/>
    </location>
</feature>
<keyword evidence="2 6" id="KW-0812">Transmembrane</keyword>
<dbReference type="OrthoDB" id="18453at2759"/>
<dbReference type="STRING" id="644352.J3PAR6"/>
<feature type="transmembrane region" description="Helical" evidence="6">
    <location>
        <begin position="104"/>
        <end position="119"/>
    </location>
</feature>
<dbReference type="PANTHER" id="PTHR23112:SF0">
    <property type="entry name" value="TRANSMEMBRANE PROTEIN 116"/>
    <property type="match status" value="1"/>
</dbReference>
<organism evidence="8">
    <name type="scientific">Gaeumannomyces tritici (strain R3-111a-1)</name>
    <name type="common">Wheat and barley take-all root rot fungus</name>
    <name type="synonym">Gaeumannomyces graminis var. tritici</name>
    <dbReference type="NCBI Taxonomy" id="644352"/>
    <lineage>
        <taxon>Eukaryota</taxon>
        <taxon>Fungi</taxon>
        <taxon>Dikarya</taxon>
        <taxon>Ascomycota</taxon>
        <taxon>Pezizomycotina</taxon>
        <taxon>Sordariomycetes</taxon>
        <taxon>Sordariomycetidae</taxon>
        <taxon>Magnaporthales</taxon>
        <taxon>Magnaporthaceae</taxon>
        <taxon>Gaeumannomyces</taxon>
    </lineage>
</organism>
<keyword evidence="3 6" id="KW-1133">Transmembrane helix</keyword>
<dbReference type="PANTHER" id="PTHR23112">
    <property type="entry name" value="G PROTEIN-COUPLED RECEPTOR 157-RELATED"/>
    <property type="match status" value="1"/>
</dbReference>
<dbReference type="CDD" id="cd13952">
    <property type="entry name" value="7tm_classB"/>
    <property type="match status" value="1"/>
</dbReference>
<dbReference type="RefSeq" id="XP_009226729.1">
    <property type="nucleotide sequence ID" value="XM_009228465.1"/>
</dbReference>
<evidence type="ECO:0000313" key="8">
    <source>
        <dbReference type="EMBL" id="EJT71332.1"/>
    </source>
</evidence>
<dbReference type="SUPFAM" id="SSF81321">
    <property type="entry name" value="Family A G protein-coupled receptor-like"/>
    <property type="match status" value="1"/>
</dbReference>
<evidence type="ECO:0000256" key="4">
    <source>
        <dbReference type="ARBA" id="ARBA00023136"/>
    </source>
</evidence>
<dbReference type="VEuPathDB" id="FungiDB:GGTG_10591"/>
<dbReference type="Proteomes" id="UP000006039">
    <property type="component" value="Unassembled WGS sequence"/>
</dbReference>
<sequence length="594" mass="64891">MADTTTGPLSTEMAFTVEQRHILATLERAGGALSLVGVVLIFITFYWSKRIRTIPNHFILFASIANIGASVASIIALDGIEQGEDSGLCQTQAFLFEMFMQADPWWSAAMAINVYMVFFRGHNPSSFRRQLWVYNALCFGVPAVPAFICLLVRPNGRPMYGDSILWCWINHEWSSLRIYTYYLPIWLCIALSAVIYFAVGYQVFHQRNQLRNLTLSNQAKEGSASDVRDSAEKNLTSNGSYWGTVTTEVQVTTSSKDPCCDGHPGDVESPPPTPPGGAAPSDPRYHTWGNAHMGPLYDEERGEPSSPAAEPCGGSSAKPMSPYIPAFPYPPSDRCLRRDSDGEGAAPTRHLPMSPPPPPNFHSTSVVSSGCGVRKKKEDEPASAAALRRFWAPGRHIKAKLRHLDPVKLAYLRTSFVFAISVLVTWTPSSINRVYNLIYPDKVSYPLNLASAAVLPLQGVWNAVIYFSTSWKVLRQEWEDLCRHTPWLRRLVASVSGWFRKGNRASGGGGVVGAAALAIPGTTAGGPPRSPLDGPCHLDRYDLGGPGGGVPLSPLGRVASRQPSNVDVDLSPRSSNRTNNVRVQRGGDLDLSSF</sequence>
<evidence type="ECO:0000256" key="1">
    <source>
        <dbReference type="ARBA" id="ARBA00004141"/>
    </source>
</evidence>
<dbReference type="EnsemblFungi" id="EJT71332">
    <property type="protein sequence ID" value="EJT71332"/>
    <property type="gene ID" value="GGTG_10591"/>
</dbReference>
<keyword evidence="4 6" id="KW-0472">Membrane</keyword>
<dbReference type="Gene3D" id="1.20.1070.10">
    <property type="entry name" value="Rhodopsin 7-helix transmembrane proteins"/>
    <property type="match status" value="1"/>
</dbReference>
<feature type="domain" description="G-protein coupled receptors family 2 profile 2" evidence="7">
    <location>
        <begin position="23"/>
        <end position="208"/>
    </location>
</feature>
<dbReference type="AlphaFoldDB" id="J3PAR6"/>
<reference evidence="8" key="2">
    <citation type="submission" date="2010-07" db="EMBL/GenBank/DDBJ databases">
        <authorList>
            <consortium name="The Broad Institute Genome Sequencing Platform"/>
            <consortium name="Broad Institute Genome Sequencing Center for Infectious Disease"/>
            <person name="Ma L.-J."/>
            <person name="Dead R."/>
            <person name="Young S."/>
            <person name="Zeng Q."/>
            <person name="Koehrsen M."/>
            <person name="Alvarado L."/>
            <person name="Berlin A."/>
            <person name="Chapman S.B."/>
            <person name="Chen Z."/>
            <person name="Freedman E."/>
            <person name="Gellesch M."/>
            <person name="Goldberg J."/>
            <person name="Griggs A."/>
            <person name="Gujja S."/>
            <person name="Heilman E.R."/>
            <person name="Heiman D."/>
            <person name="Hepburn T."/>
            <person name="Howarth C."/>
            <person name="Jen D."/>
            <person name="Larson L."/>
            <person name="Mehta T."/>
            <person name="Neiman D."/>
            <person name="Pearson M."/>
            <person name="Roberts A."/>
            <person name="Saif S."/>
            <person name="Shea T."/>
            <person name="Shenoy N."/>
            <person name="Sisk P."/>
            <person name="Stolte C."/>
            <person name="Sykes S."/>
            <person name="Walk T."/>
            <person name="White J."/>
            <person name="Yandava C."/>
            <person name="Haas B."/>
            <person name="Nusbaum C."/>
            <person name="Birren B."/>
        </authorList>
    </citation>
    <scope>NUCLEOTIDE SEQUENCE</scope>
    <source>
        <strain evidence="8">R3-111a-1</strain>
    </source>
</reference>
<evidence type="ECO:0000256" key="5">
    <source>
        <dbReference type="SAM" id="MobiDB-lite"/>
    </source>
</evidence>
<feature type="transmembrane region" description="Helical" evidence="6">
    <location>
        <begin position="29"/>
        <end position="47"/>
    </location>
</feature>
<evidence type="ECO:0000259" key="7">
    <source>
        <dbReference type="PROSITE" id="PS50261"/>
    </source>
</evidence>
<feature type="region of interest" description="Disordered" evidence="5">
    <location>
        <begin position="253"/>
        <end position="378"/>
    </location>
</feature>
<evidence type="ECO:0000256" key="2">
    <source>
        <dbReference type="ARBA" id="ARBA00022692"/>
    </source>
</evidence>
<reference evidence="9" key="5">
    <citation type="submission" date="2018-04" db="UniProtKB">
        <authorList>
            <consortium name="EnsemblFungi"/>
        </authorList>
    </citation>
    <scope>IDENTIFICATION</scope>
    <source>
        <strain evidence="9">R3-111a-1</strain>
    </source>
</reference>
<dbReference type="EMBL" id="GL385400">
    <property type="protein sequence ID" value="EJT71332.1"/>
    <property type="molecule type" value="Genomic_DNA"/>
</dbReference>
<keyword evidence="8" id="KW-0675">Receptor</keyword>
<feature type="transmembrane region" description="Helical" evidence="6">
    <location>
        <begin position="410"/>
        <end position="427"/>
    </location>
</feature>
<feature type="region of interest" description="Disordered" evidence="5">
    <location>
        <begin position="552"/>
        <end position="594"/>
    </location>
</feature>
<gene>
    <name evidence="9" type="primary">20351049</name>
    <name evidence="8" type="ORF">GGTG_10591</name>
</gene>
<accession>J3PAR6</accession>
<dbReference type="InterPro" id="IPR017981">
    <property type="entry name" value="GPCR_2-like_7TM"/>
</dbReference>